<name>A0A9P6QJA7_9FUNG</name>
<dbReference type="Proteomes" id="UP000807716">
    <property type="component" value="Unassembled WGS sequence"/>
</dbReference>
<dbReference type="OrthoDB" id="2441166at2759"/>
<reference evidence="1" key="1">
    <citation type="journal article" date="2020" name="Fungal Divers.">
        <title>Resolving the Mortierellaceae phylogeny through synthesis of multi-gene phylogenetics and phylogenomics.</title>
        <authorList>
            <person name="Vandepol N."/>
            <person name="Liber J."/>
            <person name="Desiro A."/>
            <person name="Na H."/>
            <person name="Kennedy M."/>
            <person name="Barry K."/>
            <person name="Grigoriev I.V."/>
            <person name="Miller A.N."/>
            <person name="O'Donnell K."/>
            <person name="Stajich J.E."/>
            <person name="Bonito G."/>
        </authorList>
    </citation>
    <scope>NUCLEOTIDE SEQUENCE</scope>
    <source>
        <strain evidence="1">BC1065</strain>
    </source>
</reference>
<accession>A0A9P6QJA7</accession>
<protein>
    <submittedName>
        <fullName evidence="1">Uncharacterized protein</fullName>
    </submittedName>
</protein>
<sequence length="261" mass="29518">MRFSGSLLFALATGKDTSDSTDDTVCTMHPGIFRHPRNHALAVASILSEKGRRADYIPSVPEKSKSEARFTIFVNSVASFPGFRTTDDIAYHLFLHHGGLDDLQRVVRDAIGSKDGCILAQTMREMMPTSLNEKIEEVILSVLVIEKPKRSDQVTIQLVELALTLVQVDDKGEDCEDEEGRRRHVFDGQQRMRTKVTVPEQMTVMRIQVLEALPRYMAVNARELAHSTPCTTVEVFKSLFASRDFQRRDLDPRFDFGSAEW</sequence>
<proteinExistence type="predicted"/>
<dbReference type="EMBL" id="JAAAJB010000026">
    <property type="protein sequence ID" value="KAG0269395.1"/>
    <property type="molecule type" value="Genomic_DNA"/>
</dbReference>
<organism evidence="1 2">
    <name type="scientific">Actinomortierella ambigua</name>
    <dbReference type="NCBI Taxonomy" id="1343610"/>
    <lineage>
        <taxon>Eukaryota</taxon>
        <taxon>Fungi</taxon>
        <taxon>Fungi incertae sedis</taxon>
        <taxon>Mucoromycota</taxon>
        <taxon>Mortierellomycotina</taxon>
        <taxon>Mortierellomycetes</taxon>
        <taxon>Mortierellales</taxon>
        <taxon>Mortierellaceae</taxon>
        <taxon>Actinomortierella</taxon>
    </lineage>
</organism>
<keyword evidence="2" id="KW-1185">Reference proteome</keyword>
<comment type="caution">
    <text evidence="1">The sequence shown here is derived from an EMBL/GenBank/DDBJ whole genome shotgun (WGS) entry which is preliminary data.</text>
</comment>
<gene>
    <name evidence="1" type="ORF">DFQ27_003723</name>
</gene>
<dbReference type="AlphaFoldDB" id="A0A9P6QJA7"/>
<evidence type="ECO:0000313" key="1">
    <source>
        <dbReference type="EMBL" id="KAG0269395.1"/>
    </source>
</evidence>
<evidence type="ECO:0000313" key="2">
    <source>
        <dbReference type="Proteomes" id="UP000807716"/>
    </source>
</evidence>